<keyword evidence="5" id="KW-0597">Phosphoprotein</keyword>
<evidence type="ECO:0000259" key="16">
    <source>
        <dbReference type="PROSITE" id="PS50109"/>
    </source>
</evidence>
<evidence type="ECO:0000256" key="12">
    <source>
        <dbReference type="ARBA" id="ARBA00023012"/>
    </source>
</evidence>
<dbReference type="RefSeq" id="WP_091616322.1">
    <property type="nucleotide sequence ID" value="NZ_FNNC01000007.1"/>
</dbReference>
<evidence type="ECO:0000313" key="19">
    <source>
        <dbReference type="Proteomes" id="UP000199488"/>
    </source>
</evidence>
<dbReference type="SMART" id="SM00387">
    <property type="entry name" value="HATPase_c"/>
    <property type="match status" value="1"/>
</dbReference>
<evidence type="ECO:0000256" key="1">
    <source>
        <dbReference type="ARBA" id="ARBA00000085"/>
    </source>
</evidence>
<evidence type="ECO:0000256" key="13">
    <source>
        <dbReference type="ARBA" id="ARBA00023136"/>
    </source>
</evidence>
<dbReference type="Gene3D" id="3.30.565.10">
    <property type="entry name" value="Histidine kinase-like ATPase, C-terminal domain"/>
    <property type="match status" value="1"/>
</dbReference>
<comment type="subcellular location">
    <subcellularLocation>
        <location evidence="2">Cell membrane</location>
        <topology evidence="2">Multi-pass membrane protein</topology>
    </subcellularLocation>
</comment>
<dbReference type="FunFam" id="1.10.287.130:FF:000001">
    <property type="entry name" value="Two-component sensor histidine kinase"/>
    <property type="match status" value="1"/>
</dbReference>
<dbReference type="InterPro" id="IPR003661">
    <property type="entry name" value="HisK_dim/P_dom"/>
</dbReference>
<dbReference type="GO" id="GO:0005886">
    <property type="term" value="C:plasma membrane"/>
    <property type="evidence" value="ECO:0007669"/>
    <property type="project" value="UniProtKB-SubCell"/>
</dbReference>
<dbReference type="FunFam" id="3.30.565.10:FF:000006">
    <property type="entry name" value="Sensor histidine kinase WalK"/>
    <property type="match status" value="1"/>
</dbReference>
<feature type="domain" description="Histidine kinase" evidence="16">
    <location>
        <begin position="239"/>
        <end position="449"/>
    </location>
</feature>
<proteinExistence type="predicted"/>
<keyword evidence="11 15" id="KW-1133">Transmembrane helix</keyword>
<dbReference type="SUPFAM" id="SSF47384">
    <property type="entry name" value="Homodimeric domain of signal transducing histidine kinase"/>
    <property type="match status" value="1"/>
</dbReference>
<dbReference type="InterPro" id="IPR036890">
    <property type="entry name" value="HATPase_C_sf"/>
</dbReference>
<dbReference type="InterPro" id="IPR004358">
    <property type="entry name" value="Sig_transdc_His_kin-like_C"/>
</dbReference>
<dbReference type="PROSITE" id="PS50109">
    <property type="entry name" value="HIS_KIN"/>
    <property type="match status" value="1"/>
</dbReference>
<keyword evidence="8" id="KW-0547">Nucleotide-binding</keyword>
<evidence type="ECO:0000256" key="11">
    <source>
        <dbReference type="ARBA" id="ARBA00022989"/>
    </source>
</evidence>
<keyword evidence="6" id="KW-0808">Transferase</keyword>
<evidence type="ECO:0000256" key="15">
    <source>
        <dbReference type="SAM" id="Phobius"/>
    </source>
</evidence>
<dbReference type="PANTHER" id="PTHR45436:SF5">
    <property type="entry name" value="SENSOR HISTIDINE KINASE TRCS"/>
    <property type="match status" value="1"/>
</dbReference>
<dbReference type="InterPro" id="IPR005467">
    <property type="entry name" value="His_kinase_dom"/>
</dbReference>
<dbReference type="Pfam" id="PF02518">
    <property type="entry name" value="HATPase_c"/>
    <property type="match status" value="1"/>
</dbReference>
<dbReference type="Proteomes" id="UP000199488">
    <property type="component" value="Unassembled WGS sequence"/>
</dbReference>
<keyword evidence="4" id="KW-1003">Cell membrane</keyword>
<dbReference type="PROSITE" id="PS50885">
    <property type="entry name" value="HAMP"/>
    <property type="match status" value="1"/>
</dbReference>
<dbReference type="CDD" id="cd06225">
    <property type="entry name" value="HAMP"/>
    <property type="match status" value="1"/>
</dbReference>
<feature type="transmembrane region" description="Helical" evidence="15">
    <location>
        <begin position="7"/>
        <end position="30"/>
    </location>
</feature>
<evidence type="ECO:0000256" key="14">
    <source>
        <dbReference type="SAM" id="Coils"/>
    </source>
</evidence>
<keyword evidence="12" id="KW-0902">Two-component regulatory system</keyword>
<gene>
    <name evidence="18" type="ORF">SAMN05421781_2756</name>
</gene>
<keyword evidence="19" id="KW-1185">Reference proteome</keyword>
<protein>
    <recommendedName>
        <fullName evidence="3">histidine kinase</fullName>
        <ecNumber evidence="3">2.7.13.3</ecNumber>
    </recommendedName>
</protein>
<dbReference type="InterPro" id="IPR050428">
    <property type="entry name" value="TCS_sensor_his_kinase"/>
</dbReference>
<dbReference type="Gene3D" id="6.10.340.10">
    <property type="match status" value="1"/>
</dbReference>
<reference evidence="18 19" key="1">
    <citation type="submission" date="2016-10" db="EMBL/GenBank/DDBJ databases">
        <authorList>
            <person name="de Groot N.N."/>
        </authorList>
    </citation>
    <scope>NUCLEOTIDE SEQUENCE [LARGE SCALE GENOMIC DNA]</scope>
    <source>
        <strain evidence="18 19">DSM 23126</strain>
    </source>
</reference>
<evidence type="ECO:0000313" key="18">
    <source>
        <dbReference type="EMBL" id="SDW92496.1"/>
    </source>
</evidence>
<dbReference type="EC" id="2.7.13.3" evidence="3"/>
<feature type="domain" description="HAMP" evidence="17">
    <location>
        <begin position="177"/>
        <end position="231"/>
    </location>
</feature>
<dbReference type="CDD" id="cd00082">
    <property type="entry name" value="HisKA"/>
    <property type="match status" value="1"/>
</dbReference>
<evidence type="ECO:0000256" key="8">
    <source>
        <dbReference type="ARBA" id="ARBA00022741"/>
    </source>
</evidence>
<dbReference type="SMART" id="SM00388">
    <property type="entry name" value="HisKA"/>
    <property type="match status" value="1"/>
</dbReference>
<dbReference type="Gene3D" id="1.10.287.130">
    <property type="match status" value="1"/>
</dbReference>
<dbReference type="SUPFAM" id="SSF158472">
    <property type="entry name" value="HAMP domain-like"/>
    <property type="match status" value="1"/>
</dbReference>
<organism evidence="18 19">
    <name type="scientific">Marinococcus luteus</name>
    <dbReference type="NCBI Taxonomy" id="1122204"/>
    <lineage>
        <taxon>Bacteria</taxon>
        <taxon>Bacillati</taxon>
        <taxon>Bacillota</taxon>
        <taxon>Bacilli</taxon>
        <taxon>Bacillales</taxon>
        <taxon>Bacillaceae</taxon>
        <taxon>Marinococcus</taxon>
    </lineage>
</organism>
<keyword evidence="10" id="KW-0067">ATP-binding</keyword>
<evidence type="ECO:0000256" key="4">
    <source>
        <dbReference type="ARBA" id="ARBA00022475"/>
    </source>
</evidence>
<keyword evidence="9 18" id="KW-0418">Kinase</keyword>
<dbReference type="OrthoDB" id="9786919at2"/>
<keyword evidence="14" id="KW-0175">Coiled coil</keyword>
<comment type="catalytic activity">
    <reaction evidence="1">
        <text>ATP + protein L-histidine = ADP + protein N-phospho-L-histidine.</text>
        <dbReference type="EC" id="2.7.13.3"/>
    </reaction>
</comment>
<sequence>MKLGNKIHLYTSVLVFVLVVLLVLAIYFSFSRMMIGSEVEQTVEEARQTASTFNESADNFSVEQLLRAYTPTEGMARIVLQDESEAATVTSPEEGSLTDESVQYYSEEYERVVEYDGERYAFVSVPVIWTDGQVANIQITDSLRPTEENLAVLRIILIVATIVAVIPVFLSARLLSTVILRPIAALSATMRDIQTSGRFKRISTSSKSRDEIEQLGETFNEMIERLEENYHKQEQFVSNASHELKTPLTVIESYASLLQRRGASRPEIIEESVEAIHSEAVRMRELTQQLLLLARQSEKENLHISEVDLEAVAADAVENYRGSYHREIELSGKPAIVQTDPDKVKQLLYILLDNARKYSSDVIDVKIDTTETESVIAVIDRGIGIPEKDLERVFERFYRVDESRTRTSGGYGLGLSLAKDITEALGARITIESTYGQGTAVRLIFPVTSE</sequence>
<dbReference type="InterPro" id="IPR003660">
    <property type="entry name" value="HAMP_dom"/>
</dbReference>
<dbReference type="Pfam" id="PF00672">
    <property type="entry name" value="HAMP"/>
    <property type="match status" value="1"/>
</dbReference>
<dbReference type="AlphaFoldDB" id="A0A1H2XI57"/>
<evidence type="ECO:0000256" key="6">
    <source>
        <dbReference type="ARBA" id="ARBA00022679"/>
    </source>
</evidence>
<dbReference type="EMBL" id="FNNC01000007">
    <property type="protein sequence ID" value="SDW92496.1"/>
    <property type="molecule type" value="Genomic_DNA"/>
</dbReference>
<keyword evidence="13 15" id="KW-0472">Membrane</keyword>
<evidence type="ECO:0000256" key="9">
    <source>
        <dbReference type="ARBA" id="ARBA00022777"/>
    </source>
</evidence>
<keyword evidence="7 15" id="KW-0812">Transmembrane</keyword>
<dbReference type="Pfam" id="PF00512">
    <property type="entry name" value="HisKA"/>
    <property type="match status" value="1"/>
</dbReference>
<dbReference type="STRING" id="1122204.SAMN05421781_2756"/>
<dbReference type="GO" id="GO:0005524">
    <property type="term" value="F:ATP binding"/>
    <property type="evidence" value="ECO:0007669"/>
    <property type="project" value="UniProtKB-KW"/>
</dbReference>
<dbReference type="CDD" id="cd00075">
    <property type="entry name" value="HATPase"/>
    <property type="match status" value="1"/>
</dbReference>
<dbReference type="PRINTS" id="PR00344">
    <property type="entry name" value="BCTRLSENSOR"/>
</dbReference>
<feature type="transmembrane region" description="Helical" evidence="15">
    <location>
        <begin position="151"/>
        <end position="172"/>
    </location>
</feature>
<evidence type="ECO:0000259" key="17">
    <source>
        <dbReference type="PROSITE" id="PS50885"/>
    </source>
</evidence>
<dbReference type="SMART" id="SM00304">
    <property type="entry name" value="HAMP"/>
    <property type="match status" value="1"/>
</dbReference>
<dbReference type="SUPFAM" id="SSF55874">
    <property type="entry name" value="ATPase domain of HSP90 chaperone/DNA topoisomerase II/histidine kinase"/>
    <property type="match status" value="1"/>
</dbReference>
<evidence type="ECO:0000256" key="3">
    <source>
        <dbReference type="ARBA" id="ARBA00012438"/>
    </source>
</evidence>
<evidence type="ECO:0000256" key="2">
    <source>
        <dbReference type="ARBA" id="ARBA00004651"/>
    </source>
</evidence>
<evidence type="ECO:0000256" key="10">
    <source>
        <dbReference type="ARBA" id="ARBA00022840"/>
    </source>
</evidence>
<dbReference type="GO" id="GO:0000155">
    <property type="term" value="F:phosphorelay sensor kinase activity"/>
    <property type="evidence" value="ECO:0007669"/>
    <property type="project" value="InterPro"/>
</dbReference>
<dbReference type="PANTHER" id="PTHR45436">
    <property type="entry name" value="SENSOR HISTIDINE KINASE YKOH"/>
    <property type="match status" value="1"/>
</dbReference>
<dbReference type="InterPro" id="IPR036097">
    <property type="entry name" value="HisK_dim/P_sf"/>
</dbReference>
<feature type="coiled-coil region" evidence="14">
    <location>
        <begin position="209"/>
        <end position="243"/>
    </location>
</feature>
<name>A0A1H2XI57_9BACI</name>
<evidence type="ECO:0000256" key="5">
    <source>
        <dbReference type="ARBA" id="ARBA00022553"/>
    </source>
</evidence>
<evidence type="ECO:0000256" key="7">
    <source>
        <dbReference type="ARBA" id="ARBA00022692"/>
    </source>
</evidence>
<dbReference type="InterPro" id="IPR003594">
    <property type="entry name" value="HATPase_dom"/>
</dbReference>
<accession>A0A1H2XI57</accession>